<feature type="compositionally biased region" description="Basic residues" evidence="1">
    <location>
        <begin position="199"/>
        <end position="212"/>
    </location>
</feature>
<feature type="non-terminal residue" evidence="2">
    <location>
        <position position="212"/>
    </location>
</feature>
<feature type="region of interest" description="Disordered" evidence="1">
    <location>
        <begin position="183"/>
        <end position="212"/>
    </location>
</feature>
<sequence length="212" mass="24621">MDSLFNYKIVSHNLYRESDALEKFVDRIEEELQNIQDFYLLLSQQNISKKDYEHAQMVWQIFEIKNFGKYHNFYLETDILLLVNVFMYYTIMCLKDDDKDNYLIVEDVICGGMTMACHRYAKANNLQYKVSPEKVPDIQSIVPDTEIGYTLEVDLEVPDKIKGIPIGEMVCLKPKMYIVLPAGHNSKTSDDPDSEDSKKKHGTQKAKGVKKM</sequence>
<dbReference type="Proteomes" id="UP000789901">
    <property type="component" value="Unassembled WGS sequence"/>
</dbReference>
<name>A0ABN7WRI7_GIGMA</name>
<accession>A0ABN7WRI7</accession>
<reference evidence="2 3" key="1">
    <citation type="submission" date="2021-06" db="EMBL/GenBank/DDBJ databases">
        <authorList>
            <person name="Kallberg Y."/>
            <person name="Tangrot J."/>
            <person name="Rosling A."/>
        </authorList>
    </citation>
    <scope>NUCLEOTIDE SEQUENCE [LARGE SCALE GENOMIC DNA]</scope>
    <source>
        <strain evidence="2 3">120-4 pot B 10/14</strain>
    </source>
</reference>
<dbReference type="EMBL" id="CAJVQB010059198">
    <property type="protein sequence ID" value="CAG8838877.1"/>
    <property type="molecule type" value="Genomic_DNA"/>
</dbReference>
<protein>
    <submittedName>
        <fullName evidence="2">37223_t:CDS:1</fullName>
    </submittedName>
</protein>
<evidence type="ECO:0000313" key="3">
    <source>
        <dbReference type="Proteomes" id="UP000789901"/>
    </source>
</evidence>
<keyword evidence="3" id="KW-1185">Reference proteome</keyword>
<feature type="compositionally biased region" description="Basic and acidic residues" evidence="1">
    <location>
        <begin position="187"/>
        <end position="198"/>
    </location>
</feature>
<comment type="caution">
    <text evidence="2">The sequence shown here is derived from an EMBL/GenBank/DDBJ whole genome shotgun (WGS) entry which is preliminary data.</text>
</comment>
<proteinExistence type="predicted"/>
<evidence type="ECO:0000256" key="1">
    <source>
        <dbReference type="SAM" id="MobiDB-lite"/>
    </source>
</evidence>
<organism evidence="2 3">
    <name type="scientific">Gigaspora margarita</name>
    <dbReference type="NCBI Taxonomy" id="4874"/>
    <lineage>
        <taxon>Eukaryota</taxon>
        <taxon>Fungi</taxon>
        <taxon>Fungi incertae sedis</taxon>
        <taxon>Mucoromycota</taxon>
        <taxon>Glomeromycotina</taxon>
        <taxon>Glomeromycetes</taxon>
        <taxon>Diversisporales</taxon>
        <taxon>Gigasporaceae</taxon>
        <taxon>Gigaspora</taxon>
    </lineage>
</organism>
<gene>
    <name evidence="2" type="ORF">GMARGA_LOCUS34196</name>
</gene>
<evidence type="ECO:0000313" key="2">
    <source>
        <dbReference type="EMBL" id="CAG8838877.1"/>
    </source>
</evidence>